<dbReference type="AlphaFoldDB" id="A0A7H8QWY3"/>
<dbReference type="EMBL" id="CP055900">
    <property type="protein sequence ID" value="QKX58622.1"/>
    <property type="molecule type" value="Genomic_DNA"/>
</dbReference>
<sequence length="413" mass="48253">MLAAEHENKYIASANAGSSCTRSKAIDAILDFYRFLTDIPYIPPEKLMIPSGTGWDGVNAEELQRRGKTDEVIDLLRHLPYLDQELYSHHWTLSYNTLHINYANGELYDDFLEKDQAVLPLPGHIIWLSKGFERAGYYLLLNTQTWDIIEYTLLGESIEVDYKTYEALPVEIKWTAYSRMPADEYFYLWKWRHMTMSFVIVGDGKSYVGTAETFFKDPRHLFEDSLLPSDSEDEEDYLPDSISSDEDDDDEMDDSGEETGEETCEEIESIRAEIEELSLAEPDPSHEVNEDNNNNNNNNNDDDRPSKRNRSMLFLLTRIAKADEKHYFTEFSIARRKDMRELISIYVSHGWPMPAFEWKVSGREERIPPDVKDRLDLSGFDRAGCRERLDEWIRLWRERELAKLNELTKSMRS</sequence>
<evidence type="ECO:0000313" key="3">
    <source>
        <dbReference type="EMBL" id="QKX58622.1"/>
    </source>
</evidence>
<proteinExistence type="predicted"/>
<dbReference type="PROSITE" id="PS50017">
    <property type="entry name" value="DEATH_DOMAIN"/>
    <property type="match status" value="1"/>
</dbReference>
<feature type="domain" description="Death" evidence="2">
    <location>
        <begin position="357"/>
        <end position="413"/>
    </location>
</feature>
<feature type="region of interest" description="Disordered" evidence="1">
    <location>
        <begin position="225"/>
        <end position="266"/>
    </location>
</feature>
<dbReference type="GeneID" id="55993244"/>
<evidence type="ECO:0000256" key="1">
    <source>
        <dbReference type="SAM" id="MobiDB-lite"/>
    </source>
</evidence>
<evidence type="ECO:0000313" key="4">
    <source>
        <dbReference type="Proteomes" id="UP000509510"/>
    </source>
</evidence>
<protein>
    <recommendedName>
        <fullName evidence="2">Death domain-containing protein</fullName>
    </recommendedName>
</protein>
<dbReference type="RefSeq" id="XP_035344800.1">
    <property type="nucleotide sequence ID" value="XM_035488907.1"/>
</dbReference>
<dbReference type="Proteomes" id="UP000509510">
    <property type="component" value="Chromosome III"/>
</dbReference>
<evidence type="ECO:0000259" key="2">
    <source>
        <dbReference type="PROSITE" id="PS50017"/>
    </source>
</evidence>
<feature type="region of interest" description="Disordered" evidence="1">
    <location>
        <begin position="282"/>
        <end position="307"/>
    </location>
</feature>
<dbReference type="GO" id="GO:0007165">
    <property type="term" value="P:signal transduction"/>
    <property type="evidence" value="ECO:0007669"/>
    <property type="project" value="InterPro"/>
</dbReference>
<dbReference type="InterPro" id="IPR000488">
    <property type="entry name" value="Death_dom"/>
</dbReference>
<gene>
    <name evidence="3" type="ORF">TRUGW13939_05747</name>
</gene>
<keyword evidence="4" id="KW-1185">Reference proteome</keyword>
<feature type="compositionally biased region" description="Acidic residues" evidence="1">
    <location>
        <begin position="230"/>
        <end position="266"/>
    </location>
</feature>
<organism evidence="3 4">
    <name type="scientific">Talaromyces rugulosus</name>
    <name type="common">Penicillium rugulosum</name>
    <dbReference type="NCBI Taxonomy" id="121627"/>
    <lineage>
        <taxon>Eukaryota</taxon>
        <taxon>Fungi</taxon>
        <taxon>Dikarya</taxon>
        <taxon>Ascomycota</taxon>
        <taxon>Pezizomycotina</taxon>
        <taxon>Eurotiomycetes</taxon>
        <taxon>Eurotiomycetidae</taxon>
        <taxon>Eurotiales</taxon>
        <taxon>Trichocomaceae</taxon>
        <taxon>Talaromyces</taxon>
        <taxon>Talaromyces sect. Islandici</taxon>
    </lineage>
</organism>
<reference evidence="4" key="1">
    <citation type="submission" date="2020-06" db="EMBL/GenBank/DDBJ databases">
        <title>A chromosome-scale genome assembly of Talaromyces rugulosus W13939.</title>
        <authorList>
            <person name="Wang B."/>
            <person name="Guo L."/>
            <person name="Ye K."/>
            <person name="Wang L."/>
        </authorList>
    </citation>
    <scope>NUCLEOTIDE SEQUENCE [LARGE SCALE GENOMIC DNA]</scope>
    <source>
        <strain evidence="4">W13939</strain>
    </source>
</reference>
<name>A0A7H8QWY3_TALRU</name>
<accession>A0A7H8QWY3</accession>
<dbReference type="KEGG" id="trg:TRUGW13939_05747"/>
<dbReference type="OrthoDB" id="5343383at2759"/>